<evidence type="ECO:0000256" key="4">
    <source>
        <dbReference type="ARBA" id="ARBA00016202"/>
    </source>
</evidence>
<evidence type="ECO:0000313" key="15">
    <source>
        <dbReference type="EMBL" id="SFM73583.1"/>
    </source>
</evidence>
<reference evidence="15 16" key="1">
    <citation type="submission" date="2016-10" db="EMBL/GenBank/DDBJ databases">
        <authorList>
            <person name="de Groot N.N."/>
        </authorList>
    </citation>
    <scope>NUCLEOTIDE SEQUENCE [LARGE SCALE GENOMIC DNA]</scope>
    <source>
        <strain evidence="15 16">Nm146</strain>
    </source>
</reference>
<comment type="subunit">
    <text evidence="3 13">Monomer.</text>
</comment>
<gene>
    <name evidence="13 14" type="primary">lolB</name>
    <name evidence="14" type="ORF">NMYAN_140056</name>
    <name evidence="15" type="ORF">SAMN05421880_13027</name>
</gene>
<evidence type="ECO:0000256" key="11">
    <source>
        <dbReference type="ARBA" id="ARBA00023237"/>
    </source>
</evidence>
<reference evidence="14" key="2">
    <citation type="submission" date="2021-02" db="EMBL/GenBank/DDBJ databases">
        <authorList>
            <person name="Han P."/>
        </authorList>
    </citation>
    <scope>NUCLEOTIDE SEQUENCE</scope>
    <source>
        <strain evidence="14">Nitrosomonas nitrosa 18-3D</strain>
    </source>
</reference>
<comment type="subcellular location">
    <subcellularLocation>
        <location evidence="1">Cell outer membrane</location>
        <topology evidence="1">Lipid-anchor</topology>
    </subcellularLocation>
</comment>
<evidence type="ECO:0000256" key="2">
    <source>
        <dbReference type="ARBA" id="ARBA00009696"/>
    </source>
</evidence>
<dbReference type="STRING" id="52442.SAMN05421880_13027"/>
<evidence type="ECO:0000256" key="10">
    <source>
        <dbReference type="ARBA" id="ARBA00023186"/>
    </source>
</evidence>
<dbReference type="GO" id="GO:0015031">
    <property type="term" value="P:protein transport"/>
    <property type="evidence" value="ECO:0007669"/>
    <property type="project" value="UniProtKB-KW"/>
</dbReference>
<comment type="similarity">
    <text evidence="2 13">Belongs to the LolB family.</text>
</comment>
<evidence type="ECO:0000256" key="5">
    <source>
        <dbReference type="ARBA" id="ARBA00022448"/>
    </source>
</evidence>
<dbReference type="CDD" id="cd16326">
    <property type="entry name" value="LolB"/>
    <property type="match status" value="1"/>
</dbReference>
<keyword evidence="9" id="KW-0564">Palmitate</keyword>
<organism evidence="15 16">
    <name type="scientific">Nitrosomonas nitrosa</name>
    <dbReference type="NCBI Taxonomy" id="52442"/>
    <lineage>
        <taxon>Bacteria</taxon>
        <taxon>Pseudomonadati</taxon>
        <taxon>Pseudomonadota</taxon>
        <taxon>Betaproteobacteria</taxon>
        <taxon>Nitrosomonadales</taxon>
        <taxon>Nitrosomonadaceae</taxon>
        <taxon>Nitrosomonas</taxon>
    </lineage>
</organism>
<proteinExistence type="inferred from homology"/>
<evidence type="ECO:0000256" key="13">
    <source>
        <dbReference type="HAMAP-Rule" id="MF_00233"/>
    </source>
</evidence>
<comment type="function">
    <text evidence="13">Plays a critical role in the incorporation of lipoproteins in the outer membrane after they are released by the LolA protein.</text>
</comment>
<dbReference type="AlphaFoldDB" id="A0A1I4TAF8"/>
<dbReference type="Proteomes" id="UP000601736">
    <property type="component" value="Unassembled WGS sequence"/>
</dbReference>
<dbReference type="Proteomes" id="UP000199561">
    <property type="component" value="Unassembled WGS sequence"/>
</dbReference>
<dbReference type="GO" id="GO:0009279">
    <property type="term" value="C:cell outer membrane"/>
    <property type="evidence" value="ECO:0007669"/>
    <property type="project" value="UniProtKB-SubCell"/>
</dbReference>
<evidence type="ECO:0000256" key="12">
    <source>
        <dbReference type="ARBA" id="ARBA00023288"/>
    </source>
</evidence>
<keyword evidence="11 13" id="KW-0998">Cell outer membrane</keyword>
<keyword evidence="16" id="KW-1185">Reference proteome</keyword>
<evidence type="ECO:0000256" key="3">
    <source>
        <dbReference type="ARBA" id="ARBA00011245"/>
    </source>
</evidence>
<keyword evidence="5 13" id="KW-0813">Transport</keyword>
<sequence>MNVVINNHRLVALWRLFFCVLPIFAGCAALEKREAVVTTLIIRPTEDAASTEATNFSLIGRVLVKTDRQGFSGGVHWQHSDISDEILLFSPLGQTVAQINRDLEGVRLITSEQKAYHAASVEDLTEEVLGWRLPLAGLQFWILGTHSPLTFSEIDLDKNGRTVAIRQDGWQIVFLDYFSQQTTKDRYFPRVMELSRIDLKFRLVIDNWKVED</sequence>
<evidence type="ECO:0000313" key="16">
    <source>
        <dbReference type="Proteomes" id="UP000199561"/>
    </source>
</evidence>
<dbReference type="Gene3D" id="2.50.20.10">
    <property type="entry name" value="Lipoprotein localisation LolA/LolB/LppX"/>
    <property type="match status" value="1"/>
</dbReference>
<keyword evidence="12 15" id="KW-0449">Lipoprotein</keyword>
<evidence type="ECO:0000256" key="9">
    <source>
        <dbReference type="ARBA" id="ARBA00023139"/>
    </source>
</evidence>
<evidence type="ECO:0000256" key="7">
    <source>
        <dbReference type="ARBA" id="ARBA00022927"/>
    </source>
</evidence>
<evidence type="ECO:0000313" key="14">
    <source>
        <dbReference type="EMBL" id="CAE6495866.1"/>
    </source>
</evidence>
<dbReference type="EMBL" id="CAJNAP010000006">
    <property type="protein sequence ID" value="CAE6495866.1"/>
    <property type="molecule type" value="Genomic_DNA"/>
</dbReference>
<keyword evidence="8 13" id="KW-0472">Membrane</keyword>
<dbReference type="HAMAP" id="MF_00233">
    <property type="entry name" value="LolB"/>
    <property type="match status" value="1"/>
</dbReference>
<name>A0A1I4TAF8_9PROT</name>
<dbReference type="RefSeq" id="WP_177182359.1">
    <property type="nucleotide sequence ID" value="NZ_CAJNAP010000006.1"/>
</dbReference>
<dbReference type="EMBL" id="FOUF01000030">
    <property type="protein sequence ID" value="SFM73583.1"/>
    <property type="molecule type" value="Genomic_DNA"/>
</dbReference>
<keyword evidence="7 13" id="KW-0653">Protein transport</keyword>
<dbReference type="NCBIfam" id="TIGR00548">
    <property type="entry name" value="lolB"/>
    <property type="match status" value="1"/>
</dbReference>
<evidence type="ECO:0000256" key="6">
    <source>
        <dbReference type="ARBA" id="ARBA00022729"/>
    </source>
</evidence>
<dbReference type="Pfam" id="PF03550">
    <property type="entry name" value="LolB"/>
    <property type="match status" value="1"/>
</dbReference>
<dbReference type="SUPFAM" id="SSF89392">
    <property type="entry name" value="Prokaryotic lipoproteins and lipoprotein localization factors"/>
    <property type="match status" value="1"/>
</dbReference>
<keyword evidence="10 13" id="KW-0143">Chaperone</keyword>
<protein>
    <recommendedName>
        <fullName evidence="4 13">Outer-membrane lipoprotein LolB</fullName>
    </recommendedName>
</protein>
<dbReference type="InterPro" id="IPR029046">
    <property type="entry name" value="LolA/LolB/LppX"/>
</dbReference>
<keyword evidence="6" id="KW-0732">Signal</keyword>
<evidence type="ECO:0000256" key="8">
    <source>
        <dbReference type="ARBA" id="ARBA00023136"/>
    </source>
</evidence>
<accession>A0A1I4TAF8</accession>
<dbReference type="GO" id="GO:0044874">
    <property type="term" value="P:lipoprotein localization to outer membrane"/>
    <property type="evidence" value="ECO:0007669"/>
    <property type="project" value="UniProtKB-UniRule"/>
</dbReference>
<evidence type="ECO:0000256" key="1">
    <source>
        <dbReference type="ARBA" id="ARBA00004459"/>
    </source>
</evidence>
<dbReference type="InterPro" id="IPR004565">
    <property type="entry name" value="OM_lipoprot_LolB"/>
</dbReference>